<reference evidence="2" key="2">
    <citation type="submission" date="2023-07" db="EMBL/GenBank/DDBJ databases">
        <authorList>
            <person name="Jung D.-H."/>
        </authorList>
    </citation>
    <scope>NUCLEOTIDE SEQUENCE [LARGE SCALE GENOMIC DNA]</scope>
    <source>
        <strain evidence="2">JA-25</strain>
    </source>
</reference>
<reference evidence="2" key="1">
    <citation type="submission" date="2019-09" db="EMBL/GenBank/DDBJ databases">
        <authorList>
            <person name="Jung D.-H."/>
        </authorList>
    </citation>
    <scope>NUCLEOTIDE SEQUENCE [LARGE SCALE GENOMIC DNA]</scope>
    <source>
        <strain evidence="2">JA-25</strain>
    </source>
</reference>
<keyword evidence="2" id="KW-1185">Reference proteome</keyword>
<protein>
    <submittedName>
        <fullName evidence="1">Uncharacterized protein</fullName>
    </submittedName>
</protein>
<organism evidence="1 2">
    <name type="scientific">Fibrivirga algicola</name>
    <dbReference type="NCBI Taxonomy" id="2950420"/>
    <lineage>
        <taxon>Bacteria</taxon>
        <taxon>Pseudomonadati</taxon>
        <taxon>Bacteroidota</taxon>
        <taxon>Cytophagia</taxon>
        <taxon>Cytophagales</taxon>
        <taxon>Spirosomataceae</taxon>
        <taxon>Fibrivirga</taxon>
    </lineage>
</organism>
<dbReference type="EMBL" id="WAEL01000001">
    <property type="protein sequence ID" value="NID09378.1"/>
    <property type="molecule type" value="Genomic_DNA"/>
</dbReference>
<proteinExistence type="predicted"/>
<sequence>MRALNVFRTWVAATFTTAGNITGPEINEALIDLADNIEARGALAPDVNGNVGIGTTTPTEKLDVVGNVRVTDRVRFPATVQQRRVELYPGTDDHQWYGFGVNTNVLRHQVPSTTGSHVFYAGLNAATSVELMRIRGNGDVEIPGTAVLGGRRVQNTHLISDSAPYTASLSTLNFNTLTYPCELWVEGNAGSGSLALGSPGATITGLAIYGHVRVTTSRDGFVLQEYFATDGQYAYRQQFPGVATTGQFSSWFSYRGTFTVGGTPSATIGAGLGSAGTRTAGFVAGSINTAGRIQLVVGTSPTAGAILATVAFSSVQGAAPKSIQLQPMNSLSAAQVARVFVDNLTTTGFEIRSSDVALTASSTYLYAYTVIF</sequence>
<evidence type="ECO:0000313" key="2">
    <source>
        <dbReference type="Proteomes" id="UP000606008"/>
    </source>
</evidence>
<accession>A0ABX0QF61</accession>
<evidence type="ECO:0000313" key="1">
    <source>
        <dbReference type="EMBL" id="NID09378.1"/>
    </source>
</evidence>
<dbReference type="RefSeq" id="WP_166691010.1">
    <property type="nucleotide sequence ID" value="NZ_WAEL01000001.1"/>
</dbReference>
<dbReference type="Proteomes" id="UP000606008">
    <property type="component" value="Unassembled WGS sequence"/>
</dbReference>
<gene>
    <name evidence="1" type="ORF">F7231_04285</name>
</gene>
<comment type="caution">
    <text evidence="1">The sequence shown here is derived from an EMBL/GenBank/DDBJ whole genome shotgun (WGS) entry which is preliminary data.</text>
</comment>
<name>A0ABX0QF61_9BACT</name>